<comment type="cofactor">
    <cofactor evidence="6">
        <name>FMN</name>
        <dbReference type="ChEBI" id="CHEBI:58210"/>
    </cofactor>
</comment>
<dbReference type="PANTHER" id="PTHR36118">
    <property type="entry name" value="ION-TRANSLOCATING OXIDOREDUCTASE COMPLEX SUBUNIT G"/>
    <property type="match status" value="1"/>
</dbReference>
<accession>A0A7W2TVR5</accession>
<feature type="modified residue" description="FMN phosphoryl threonine" evidence="6">
    <location>
        <position position="178"/>
    </location>
</feature>
<keyword evidence="1 6" id="KW-0813">Transport</keyword>
<keyword evidence="6 8" id="KW-1133">Transmembrane helix</keyword>
<dbReference type="NCBIfam" id="NF002519">
    <property type="entry name" value="PRK01908.1"/>
    <property type="match status" value="1"/>
</dbReference>
<dbReference type="NCBIfam" id="TIGR01947">
    <property type="entry name" value="rnfG"/>
    <property type="match status" value="1"/>
</dbReference>
<dbReference type="Pfam" id="PF04205">
    <property type="entry name" value="FMN_bind"/>
    <property type="match status" value="1"/>
</dbReference>
<comment type="function">
    <text evidence="6">Part of a membrane-bound complex that couples electron transfer with translocation of ions across the membrane.</text>
</comment>
<evidence type="ECO:0000313" key="10">
    <source>
        <dbReference type="EMBL" id="MBA6412817.1"/>
    </source>
</evidence>
<evidence type="ECO:0000256" key="7">
    <source>
        <dbReference type="SAM" id="MobiDB-lite"/>
    </source>
</evidence>
<keyword evidence="2 6" id="KW-0597">Phosphoprotein</keyword>
<keyword evidence="4 6" id="KW-0288">FMN</keyword>
<evidence type="ECO:0000256" key="8">
    <source>
        <dbReference type="SAM" id="Phobius"/>
    </source>
</evidence>
<dbReference type="GO" id="GO:0005886">
    <property type="term" value="C:plasma membrane"/>
    <property type="evidence" value="ECO:0007669"/>
    <property type="project" value="UniProtKB-SubCell"/>
</dbReference>
<comment type="subunit">
    <text evidence="6">The complex is composed of six subunits: RnfA, RnfB, RnfC, RnfD, RnfE and RnfG.</text>
</comment>
<evidence type="ECO:0000259" key="9">
    <source>
        <dbReference type="SMART" id="SM00900"/>
    </source>
</evidence>
<comment type="similarity">
    <text evidence="6">Belongs to the RnfG family.</text>
</comment>
<evidence type="ECO:0000256" key="4">
    <source>
        <dbReference type="ARBA" id="ARBA00022643"/>
    </source>
</evidence>
<keyword evidence="6 8" id="KW-0812">Transmembrane</keyword>
<protein>
    <recommendedName>
        <fullName evidence="6">Ion-translocating oxidoreductase complex subunit G</fullName>
        <ecNumber evidence="6">7.-.-.-</ecNumber>
    </recommendedName>
    <alternativeName>
        <fullName evidence="6">Rnf electron transport complex subunit G</fullName>
    </alternativeName>
</protein>
<name>A0A7W2TVR5_9GAMM</name>
<evidence type="ECO:0000313" key="11">
    <source>
        <dbReference type="Proteomes" id="UP000539350"/>
    </source>
</evidence>
<reference evidence="10 11" key="1">
    <citation type="submission" date="2020-07" db="EMBL/GenBank/DDBJ databases">
        <title>Halieaceae bacterium, F7430, whole genome shotgun sequencing project.</title>
        <authorList>
            <person name="Jiang S."/>
            <person name="Liu Z.W."/>
            <person name="Du Z.J."/>
        </authorList>
    </citation>
    <scope>NUCLEOTIDE SEQUENCE [LARGE SCALE GENOMIC DNA]</scope>
    <source>
        <strain evidence="10 11">F7430</strain>
    </source>
</reference>
<keyword evidence="3 6" id="KW-0285">Flavoprotein</keyword>
<dbReference type="RefSeq" id="WP_182170585.1">
    <property type="nucleotide sequence ID" value="NZ_JACFXU010000013.1"/>
</dbReference>
<dbReference type="SMART" id="SM00900">
    <property type="entry name" value="FMN_bind"/>
    <property type="match status" value="1"/>
</dbReference>
<keyword evidence="5 6" id="KW-0249">Electron transport</keyword>
<keyword evidence="11" id="KW-1185">Reference proteome</keyword>
<comment type="subcellular location">
    <subcellularLocation>
        <location evidence="6">Cell inner membrane</location>
        <topology evidence="6">Single-pass membrane protein</topology>
    </subcellularLocation>
</comment>
<evidence type="ECO:0000256" key="2">
    <source>
        <dbReference type="ARBA" id="ARBA00022553"/>
    </source>
</evidence>
<organism evidence="10 11">
    <name type="scientific">Sediminihaliea albiluteola</name>
    <dbReference type="NCBI Taxonomy" id="2758564"/>
    <lineage>
        <taxon>Bacteria</taxon>
        <taxon>Pseudomonadati</taxon>
        <taxon>Pseudomonadota</taxon>
        <taxon>Gammaproteobacteria</taxon>
        <taxon>Cellvibrionales</taxon>
        <taxon>Halieaceae</taxon>
        <taxon>Sediminihaliea</taxon>
    </lineage>
</organism>
<proteinExistence type="inferred from homology"/>
<evidence type="ECO:0000256" key="6">
    <source>
        <dbReference type="HAMAP-Rule" id="MF_00479"/>
    </source>
</evidence>
<feature type="compositionally biased region" description="Polar residues" evidence="7">
    <location>
        <begin position="204"/>
        <end position="229"/>
    </location>
</feature>
<feature type="region of interest" description="Disordered" evidence="7">
    <location>
        <begin position="203"/>
        <end position="229"/>
    </location>
</feature>
<dbReference type="GO" id="GO:0010181">
    <property type="term" value="F:FMN binding"/>
    <property type="evidence" value="ECO:0007669"/>
    <property type="project" value="InterPro"/>
</dbReference>
<keyword evidence="6" id="KW-1003">Cell membrane</keyword>
<dbReference type="EC" id="7.-.-.-" evidence="6"/>
<dbReference type="HAMAP" id="MF_00479">
    <property type="entry name" value="RsxG_RnfG"/>
    <property type="match status" value="1"/>
</dbReference>
<evidence type="ECO:0000256" key="3">
    <source>
        <dbReference type="ARBA" id="ARBA00022630"/>
    </source>
</evidence>
<keyword evidence="6 8" id="KW-0472">Membrane</keyword>
<dbReference type="GO" id="GO:0022900">
    <property type="term" value="P:electron transport chain"/>
    <property type="evidence" value="ECO:0007669"/>
    <property type="project" value="UniProtKB-UniRule"/>
</dbReference>
<dbReference type="PIRSF" id="PIRSF006091">
    <property type="entry name" value="E_trnsport_RnfG"/>
    <property type="match status" value="1"/>
</dbReference>
<sequence>MLGQSITRNSLLLALFAVVTTLLIAGTYLLTKDTIAQERRKAEEKALLEIVPARLHDNNMLDDTLVAKAGKTGLGLREDKTIYVARQAGQAHAVILPVIAPDGYSGDIELIVGVKRDGRVAGVRVLNHRETPGLGDKVDLAKSDWVLSFNGRSLTEPSVEQWAVKKDHGVFDQFTGATITPRAVVAATRRALEYAQTHHDYLFGSSTKPDSATTNDKAEPASNSGPGAL</sequence>
<keyword evidence="6" id="KW-0997">Cell inner membrane</keyword>
<dbReference type="GO" id="GO:0009055">
    <property type="term" value="F:electron transfer activity"/>
    <property type="evidence" value="ECO:0007669"/>
    <property type="project" value="InterPro"/>
</dbReference>
<dbReference type="AlphaFoldDB" id="A0A7W2TVR5"/>
<evidence type="ECO:0000256" key="5">
    <source>
        <dbReference type="ARBA" id="ARBA00022982"/>
    </source>
</evidence>
<dbReference type="InterPro" id="IPR010209">
    <property type="entry name" value="Ion_transpt_RnfG/RsxG"/>
</dbReference>
<comment type="caution">
    <text evidence="10">The sequence shown here is derived from an EMBL/GenBank/DDBJ whole genome shotgun (WGS) entry which is preliminary data.</text>
</comment>
<keyword evidence="6" id="KW-1278">Translocase</keyword>
<feature type="transmembrane region" description="Helical" evidence="8">
    <location>
        <begin position="12"/>
        <end position="31"/>
    </location>
</feature>
<dbReference type="InterPro" id="IPR007329">
    <property type="entry name" value="FMN-bd"/>
</dbReference>
<feature type="domain" description="FMN-binding" evidence="9">
    <location>
        <begin position="103"/>
        <end position="195"/>
    </location>
</feature>
<gene>
    <name evidence="10" type="primary">rsxG</name>
    <name evidence="6" type="synonym">rnfG</name>
    <name evidence="10" type="ORF">H2508_06775</name>
</gene>
<dbReference type="EMBL" id="JACFXU010000013">
    <property type="protein sequence ID" value="MBA6412817.1"/>
    <property type="molecule type" value="Genomic_DNA"/>
</dbReference>
<evidence type="ECO:0000256" key="1">
    <source>
        <dbReference type="ARBA" id="ARBA00022448"/>
    </source>
</evidence>
<dbReference type="PANTHER" id="PTHR36118:SF1">
    <property type="entry name" value="ION-TRANSLOCATING OXIDOREDUCTASE COMPLEX SUBUNIT G"/>
    <property type="match status" value="1"/>
</dbReference>
<dbReference type="Proteomes" id="UP000539350">
    <property type="component" value="Unassembled WGS sequence"/>
</dbReference>